<evidence type="ECO:0000256" key="5">
    <source>
        <dbReference type="RuleBase" id="RU003932"/>
    </source>
</evidence>
<evidence type="ECO:0000259" key="6">
    <source>
        <dbReference type="PROSITE" id="PS51388"/>
    </source>
</evidence>
<dbReference type="Pfam" id="PF01031">
    <property type="entry name" value="Dynamin_M"/>
    <property type="match status" value="2"/>
</dbReference>
<comment type="subcellular location">
    <subcellularLocation>
        <location evidence="1">Cytoplasm</location>
    </subcellularLocation>
</comment>
<feature type="domain" description="GED" evidence="6">
    <location>
        <begin position="537"/>
        <end position="627"/>
    </location>
</feature>
<dbReference type="PANTHER" id="PTHR11566:SF199">
    <property type="entry name" value="INTERFERON-INDUCED GTP-BINDING PROTEIN MXC-RELATED"/>
    <property type="match status" value="1"/>
</dbReference>
<dbReference type="InterPro" id="IPR003130">
    <property type="entry name" value="GED"/>
</dbReference>
<dbReference type="InterPro" id="IPR045063">
    <property type="entry name" value="Dynamin_N"/>
</dbReference>
<dbReference type="InterPro" id="IPR027417">
    <property type="entry name" value="P-loop_NTPase"/>
</dbReference>
<dbReference type="InterPro" id="IPR022812">
    <property type="entry name" value="Dynamin"/>
</dbReference>
<evidence type="ECO:0000256" key="2">
    <source>
        <dbReference type="ARBA" id="ARBA00022490"/>
    </source>
</evidence>
<dbReference type="PROSITE" id="PS00410">
    <property type="entry name" value="G_DYNAMIN_1"/>
    <property type="match status" value="2"/>
</dbReference>
<comment type="caution">
    <text evidence="8">The sequence shown here is derived from an EMBL/GenBank/DDBJ whole genome shotgun (WGS) entry which is preliminary data.</text>
</comment>
<dbReference type="Gene3D" id="3.40.50.300">
    <property type="entry name" value="P-loop containing nucleotide triphosphate hydrolases"/>
    <property type="match status" value="2"/>
</dbReference>
<evidence type="ECO:0000313" key="9">
    <source>
        <dbReference type="Proteomes" id="UP001558613"/>
    </source>
</evidence>
<dbReference type="PRINTS" id="PR00195">
    <property type="entry name" value="DYNAMIN"/>
</dbReference>
<gene>
    <name evidence="8" type="ORF">QQF64_033063</name>
</gene>
<dbReference type="Pfam" id="PF02212">
    <property type="entry name" value="GED"/>
    <property type="match status" value="2"/>
</dbReference>
<evidence type="ECO:0008006" key="10">
    <source>
        <dbReference type="Google" id="ProtNLM"/>
    </source>
</evidence>
<sequence>MSHCGLSKGKSSGLNQHYEEKVRPCIDLVDSLRSLGVEKDLSLPAIAVIGDQSSGKSSVLEALSGVALPRGTGIVTRCPLVLKLKKSTKSNNWQGVLSYKKHEKKLKDPAEIENAVVNAQIALAGKGEGISHEMITLEIQSSDVPDLTLIDLPGIARVATGNQPIDIEKQIKGLIETFIKRQETISLVVVPANIDIATTEALQMAFKVDSTGQRTLGILTKPDLVDKGMEETVVKTVNNQVIPLKKGYMIVKCRGQQDINEKLDLVKALEKERCFFEENSHYRSLLEDGKATIPLLAERLTKELVQHITKTLPQLQKQLEMKLEKTCEDLKALGDGVPLDENEKSNFLIMKIRQFNDALEGVKRAEEDLKNSDTRVFSKIRWEFGKWKLALDSKAVKTEEILRDEVEEYVRVRRGKELPGFVNYKTFENIVKKHVEELEEPALKMLREIKEIVHTCVDRIVTFHFNAFSHLLRAAKDPIEDFLDEQFQKAEEKIHSQFRMEKIVYSQDCLYSHQLNTVKQKSSTGFGLKASSVNADVREMAYHLTSYLKITCDRLANQIPLIVQYHILDQYISQLQNAMLAMIGGNNPGMLLREDSGVARKRKELKERLERLKGAGKGGHTNSGLNQHYEEKVRPCIDLVDSLRSLGVEKDLNLPAIAVIGDQSSGKSSVLEALSGVALPRGTGIVTRCPLVLKLKKVTKDATWHGLLSYKDNIKELKDPIEIENAVLNAQIVLAGKGQGISHEMITLEIQSSDVPDLTLIDLPGIARVATGNQPKDIEKQIKDVIEKFIKRQETISLVVVPANIDIATTEALQMAFKVDPAGQRTLGILTKPDLVDKGMEETVLRTVNNQVIQLKKGYMTVKCRGQQDINEKLDLVKALEKERRFFDEHSHFRSLLQEGKATIPLLAERLTRELVEHITKSLPQLQKQLEMKLEKTSEDFRALGDGVPIDEQEKSNFLITKIRQFSDALEGVKRAEEDIRNSDMRVFTKIRDEFARWKRVLDDKTIKTEEILRDEVEEYVRTRRGKELPGFVNYRTFENIVKKHIEELEEPALKLLKDVTDIVHSCVNRIVNSHFKAFSHLLRAAKEPIEDFLEFQFQKAEEKVCSQFRMERIVYSQDRLYSSQLETVKQKQSLTVLGPKAFVSADVREMAQHLTAYFTITSDRLANQIPLIVQYHMLDQYVSQLQNAMLAMIGRNNPGNLLQEDSAVECKRKELKERLGRLRSAGKVLSKFVHSA</sequence>
<evidence type="ECO:0000256" key="4">
    <source>
        <dbReference type="ARBA" id="ARBA00023134"/>
    </source>
</evidence>
<dbReference type="InterPro" id="IPR019762">
    <property type="entry name" value="Dynamin_GTPase_CS"/>
</dbReference>
<accession>A0ABR3MT04</accession>
<dbReference type="SMART" id="SM00053">
    <property type="entry name" value="DYNc"/>
    <property type="match status" value="2"/>
</dbReference>
<dbReference type="SMART" id="SM00302">
    <property type="entry name" value="GED"/>
    <property type="match status" value="2"/>
</dbReference>
<feature type="domain" description="Dynamin-type G" evidence="7">
    <location>
        <begin position="40"/>
        <end position="313"/>
    </location>
</feature>
<feature type="domain" description="Dynamin-type G" evidence="7">
    <location>
        <begin position="651"/>
        <end position="924"/>
    </location>
</feature>
<dbReference type="PANTHER" id="PTHR11566">
    <property type="entry name" value="DYNAMIN"/>
    <property type="match status" value="1"/>
</dbReference>
<dbReference type="Gene3D" id="1.20.120.1240">
    <property type="entry name" value="Dynamin, middle domain"/>
    <property type="match status" value="2"/>
</dbReference>
<feature type="domain" description="GED" evidence="6">
    <location>
        <begin position="1148"/>
        <end position="1237"/>
    </location>
</feature>
<evidence type="ECO:0000313" key="8">
    <source>
        <dbReference type="EMBL" id="KAL1267700.1"/>
    </source>
</evidence>
<keyword evidence="3 5" id="KW-0547">Nucleotide-binding</keyword>
<dbReference type="PROSITE" id="PS51718">
    <property type="entry name" value="G_DYNAMIN_2"/>
    <property type="match status" value="2"/>
</dbReference>
<dbReference type="InterPro" id="IPR030381">
    <property type="entry name" value="G_DYNAMIN_dom"/>
</dbReference>
<organism evidence="8 9">
    <name type="scientific">Cirrhinus molitorella</name>
    <name type="common">mud carp</name>
    <dbReference type="NCBI Taxonomy" id="172907"/>
    <lineage>
        <taxon>Eukaryota</taxon>
        <taxon>Metazoa</taxon>
        <taxon>Chordata</taxon>
        <taxon>Craniata</taxon>
        <taxon>Vertebrata</taxon>
        <taxon>Euteleostomi</taxon>
        <taxon>Actinopterygii</taxon>
        <taxon>Neopterygii</taxon>
        <taxon>Teleostei</taxon>
        <taxon>Ostariophysi</taxon>
        <taxon>Cypriniformes</taxon>
        <taxon>Cyprinidae</taxon>
        <taxon>Labeoninae</taxon>
        <taxon>Labeonini</taxon>
        <taxon>Cirrhinus</taxon>
    </lineage>
</organism>
<dbReference type="InterPro" id="IPR000375">
    <property type="entry name" value="Dynamin_stalk"/>
</dbReference>
<dbReference type="PROSITE" id="PS51388">
    <property type="entry name" value="GED"/>
    <property type="match status" value="2"/>
</dbReference>
<keyword evidence="4 5" id="KW-0342">GTP-binding</keyword>
<dbReference type="CDD" id="cd08771">
    <property type="entry name" value="DLP_1"/>
    <property type="match status" value="2"/>
</dbReference>
<proteinExistence type="inferred from homology"/>
<name>A0ABR3MT04_9TELE</name>
<evidence type="ECO:0000256" key="1">
    <source>
        <dbReference type="ARBA" id="ARBA00004496"/>
    </source>
</evidence>
<dbReference type="SUPFAM" id="SSF52540">
    <property type="entry name" value="P-loop containing nucleoside triphosphate hydrolases"/>
    <property type="match status" value="2"/>
</dbReference>
<evidence type="ECO:0000259" key="7">
    <source>
        <dbReference type="PROSITE" id="PS51718"/>
    </source>
</evidence>
<dbReference type="EMBL" id="JAYMGO010000009">
    <property type="protein sequence ID" value="KAL1267700.1"/>
    <property type="molecule type" value="Genomic_DNA"/>
</dbReference>
<keyword evidence="9" id="KW-1185">Reference proteome</keyword>
<dbReference type="Pfam" id="PF00350">
    <property type="entry name" value="Dynamin_N"/>
    <property type="match status" value="2"/>
</dbReference>
<dbReference type="Proteomes" id="UP001558613">
    <property type="component" value="Unassembled WGS sequence"/>
</dbReference>
<dbReference type="InterPro" id="IPR001401">
    <property type="entry name" value="Dynamin_GTPase"/>
</dbReference>
<comment type="similarity">
    <text evidence="5">Belongs to the TRAFAC class dynamin-like GTPase superfamily. Dynamin/Fzo/YdjA family.</text>
</comment>
<evidence type="ECO:0000256" key="3">
    <source>
        <dbReference type="ARBA" id="ARBA00022741"/>
    </source>
</evidence>
<keyword evidence="2" id="KW-0963">Cytoplasm</keyword>
<dbReference type="InterPro" id="IPR020850">
    <property type="entry name" value="GED_dom"/>
</dbReference>
<protein>
    <recommendedName>
        <fullName evidence="10">Interferon-induced GTP-binding protein Mx</fullName>
    </recommendedName>
</protein>
<reference evidence="8 9" key="1">
    <citation type="submission" date="2023-09" db="EMBL/GenBank/DDBJ databases">
        <authorList>
            <person name="Wang M."/>
        </authorList>
    </citation>
    <scope>NUCLEOTIDE SEQUENCE [LARGE SCALE GENOMIC DNA]</scope>
    <source>
        <strain evidence="8">GT-2023</strain>
        <tissue evidence="8">Liver</tissue>
    </source>
</reference>